<comment type="caution">
    <text evidence="3">The sequence shown here is derived from an EMBL/GenBank/DDBJ whole genome shotgun (WGS) entry which is preliminary data.</text>
</comment>
<dbReference type="PANTHER" id="PTHR11017">
    <property type="entry name" value="LEUCINE-RICH REPEAT-CONTAINING PROTEIN"/>
    <property type="match status" value="1"/>
</dbReference>
<dbReference type="EMBL" id="JARYMX010000004">
    <property type="protein sequence ID" value="KAJ9552421.1"/>
    <property type="molecule type" value="Genomic_DNA"/>
</dbReference>
<gene>
    <name evidence="3" type="ORF">OSB04_016466</name>
</gene>
<dbReference type="Pfam" id="PF23282">
    <property type="entry name" value="WHD_ROQ1"/>
    <property type="match status" value="1"/>
</dbReference>
<dbReference type="InterPro" id="IPR044974">
    <property type="entry name" value="Disease_R_plants"/>
</dbReference>
<keyword evidence="4" id="KW-1185">Reference proteome</keyword>
<proteinExistence type="predicted"/>
<dbReference type="AlphaFoldDB" id="A0AA38TE85"/>
<keyword evidence="1" id="KW-0677">Repeat</keyword>
<dbReference type="Proteomes" id="UP001172457">
    <property type="component" value="Chromosome 4"/>
</dbReference>
<organism evidence="3 4">
    <name type="scientific">Centaurea solstitialis</name>
    <name type="common">yellow star-thistle</name>
    <dbReference type="NCBI Taxonomy" id="347529"/>
    <lineage>
        <taxon>Eukaryota</taxon>
        <taxon>Viridiplantae</taxon>
        <taxon>Streptophyta</taxon>
        <taxon>Embryophyta</taxon>
        <taxon>Tracheophyta</taxon>
        <taxon>Spermatophyta</taxon>
        <taxon>Magnoliopsida</taxon>
        <taxon>eudicotyledons</taxon>
        <taxon>Gunneridae</taxon>
        <taxon>Pentapetalae</taxon>
        <taxon>asterids</taxon>
        <taxon>campanulids</taxon>
        <taxon>Asterales</taxon>
        <taxon>Asteraceae</taxon>
        <taxon>Carduoideae</taxon>
        <taxon>Cardueae</taxon>
        <taxon>Centaureinae</taxon>
        <taxon>Centaurea</taxon>
    </lineage>
</organism>
<dbReference type="GO" id="GO:0006952">
    <property type="term" value="P:defense response"/>
    <property type="evidence" value="ECO:0007669"/>
    <property type="project" value="InterPro"/>
</dbReference>
<protein>
    <recommendedName>
        <fullName evidence="2">Disease resistance protein Roq1-like winged-helix domain-containing protein</fullName>
    </recommendedName>
</protein>
<dbReference type="SUPFAM" id="SSF46785">
    <property type="entry name" value="Winged helix' DNA-binding domain"/>
    <property type="match status" value="1"/>
</dbReference>
<dbReference type="InterPro" id="IPR058192">
    <property type="entry name" value="WHD_ROQ1-like"/>
</dbReference>
<sequence>MPKKEVVDILELGYTGLEDDIKEIFLDVACMRLCLSIRIVVIILESCGHFQARCGLDVLKEKSLITISKDGEEVVMHDQIIEMGRNIVRCPHRKEPHKHSHLWETLEIEHILANDLGTEATECVDYLASELSSEFFMKDLRKMKKLRYLCAYTKSHGGYCFSGDWEFDEVT</sequence>
<accession>A0AA38TE85</accession>
<evidence type="ECO:0000313" key="3">
    <source>
        <dbReference type="EMBL" id="KAJ9552421.1"/>
    </source>
</evidence>
<evidence type="ECO:0000256" key="1">
    <source>
        <dbReference type="ARBA" id="ARBA00022737"/>
    </source>
</evidence>
<evidence type="ECO:0000313" key="4">
    <source>
        <dbReference type="Proteomes" id="UP001172457"/>
    </source>
</evidence>
<evidence type="ECO:0000259" key="2">
    <source>
        <dbReference type="Pfam" id="PF23282"/>
    </source>
</evidence>
<feature type="domain" description="Disease resistance protein Roq1-like winged-helix" evidence="2">
    <location>
        <begin position="22"/>
        <end position="89"/>
    </location>
</feature>
<dbReference type="InterPro" id="IPR036390">
    <property type="entry name" value="WH_DNA-bd_sf"/>
</dbReference>
<dbReference type="PANTHER" id="PTHR11017:SF544">
    <property type="entry name" value="ADP-RIBOSYL CYCLASE_CYCLIC ADP-RIBOSE HYDROLASE"/>
    <property type="match status" value="1"/>
</dbReference>
<name>A0AA38TE85_9ASTR</name>
<reference evidence="3" key="1">
    <citation type="submission" date="2023-03" db="EMBL/GenBank/DDBJ databases">
        <title>Chromosome-scale reference genome and RAD-based genetic map of yellow starthistle (Centaurea solstitialis) reveal putative structural variation and QTLs associated with invader traits.</title>
        <authorList>
            <person name="Reatini B."/>
            <person name="Cang F.A."/>
            <person name="Jiang Q."/>
            <person name="Mckibben M.T.W."/>
            <person name="Barker M.S."/>
            <person name="Rieseberg L.H."/>
            <person name="Dlugosch K.M."/>
        </authorList>
    </citation>
    <scope>NUCLEOTIDE SEQUENCE</scope>
    <source>
        <strain evidence="3">CAN-66</strain>
        <tissue evidence="3">Leaf</tissue>
    </source>
</reference>